<evidence type="ECO:0000259" key="1">
    <source>
        <dbReference type="Pfam" id="PF25816"/>
    </source>
</evidence>
<accession>A0A3R9HW75</accession>
<feature type="domain" description="RamC N-terminal" evidence="1">
    <location>
        <begin position="8"/>
        <end position="59"/>
    </location>
</feature>
<dbReference type="Pfam" id="PF25816">
    <property type="entry name" value="RamC_N"/>
    <property type="match status" value="1"/>
</dbReference>
<name>A0A3R9HW75_STRSA</name>
<dbReference type="InterPro" id="IPR057929">
    <property type="entry name" value="RamC_N"/>
</dbReference>
<gene>
    <name evidence="2" type="ORF">D8887_06345</name>
</gene>
<protein>
    <recommendedName>
        <fullName evidence="1">RamC N-terminal domain-containing protein</fullName>
    </recommendedName>
</protein>
<comment type="caution">
    <text evidence="2">The sequence shown here is derived from an EMBL/GenBank/DDBJ whole genome shotgun (WGS) entry which is preliminary data.</text>
</comment>
<sequence>MKNTDFEYCNIDKYNVPEFGFKIHISATIENYSELFLLLYPYLCKEGVVFKYLKINQLLNIIFLTESLLQNLENSLLYILEMINIVKRY</sequence>
<evidence type="ECO:0000313" key="3">
    <source>
        <dbReference type="Proteomes" id="UP000269317"/>
    </source>
</evidence>
<organism evidence="2 3">
    <name type="scientific">Streptococcus sanguinis</name>
    <dbReference type="NCBI Taxonomy" id="1305"/>
    <lineage>
        <taxon>Bacteria</taxon>
        <taxon>Bacillati</taxon>
        <taxon>Bacillota</taxon>
        <taxon>Bacilli</taxon>
        <taxon>Lactobacillales</taxon>
        <taxon>Streptococcaceae</taxon>
        <taxon>Streptococcus</taxon>
    </lineage>
</organism>
<dbReference type="AlphaFoldDB" id="A0A3R9HW75"/>
<proteinExistence type="predicted"/>
<evidence type="ECO:0000313" key="2">
    <source>
        <dbReference type="EMBL" id="RSI10602.1"/>
    </source>
</evidence>
<reference evidence="2 3" key="1">
    <citation type="submission" date="2018-11" db="EMBL/GenBank/DDBJ databases">
        <title>Species Designations Belie Phenotypic and Genotypic Heterogeneity in Oral Streptococci.</title>
        <authorList>
            <person name="Velsko I."/>
        </authorList>
    </citation>
    <scope>NUCLEOTIDE SEQUENCE [LARGE SCALE GENOMIC DNA]</scope>
    <source>
        <strain evidence="2 3">KLC03</strain>
    </source>
</reference>
<dbReference type="EMBL" id="RJML01000004">
    <property type="protein sequence ID" value="RSI10602.1"/>
    <property type="molecule type" value="Genomic_DNA"/>
</dbReference>
<dbReference type="Proteomes" id="UP000269317">
    <property type="component" value="Unassembled WGS sequence"/>
</dbReference>